<dbReference type="Gene3D" id="1.10.472.10">
    <property type="entry name" value="Cyclin-like"/>
    <property type="match status" value="2"/>
</dbReference>
<reference evidence="1" key="1">
    <citation type="submission" date="2023-08" db="EMBL/GenBank/DDBJ databases">
        <authorList>
            <person name="Audoor S."/>
            <person name="Bilcke G."/>
        </authorList>
    </citation>
    <scope>NUCLEOTIDE SEQUENCE</scope>
</reference>
<evidence type="ECO:0000313" key="1">
    <source>
        <dbReference type="EMBL" id="CAJ1949442.1"/>
    </source>
</evidence>
<dbReference type="SUPFAM" id="SSF47954">
    <property type="entry name" value="Cyclin-like"/>
    <property type="match status" value="1"/>
</dbReference>
<comment type="caution">
    <text evidence="1">The sequence shown here is derived from an EMBL/GenBank/DDBJ whole genome shotgun (WGS) entry which is preliminary data.</text>
</comment>
<organism evidence="1 2">
    <name type="scientific">Cylindrotheca closterium</name>
    <dbReference type="NCBI Taxonomy" id="2856"/>
    <lineage>
        <taxon>Eukaryota</taxon>
        <taxon>Sar</taxon>
        <taxon>Stramenopiles</taxon>
        <taxon>Ochrophyta</taxon>
        <taxon>Bacillariophyta</taxon>
        <taxon>Bacillariophyceae</taxon>
        <taxon>Bacillariophycidae</taxon>
        <taxon>Bacillariales</taxon>
        <taxon>Bacillariaceae</taxon>
        <taxon>Cylindrotheca</taxon>
    </lineage>
</organism>
<evidence type="ECO:0000313" key="2">
    <source>
        <dbReference type="Proteomes" id="UP001295423"/>
    </source>
</evidence>
<sequence length="430" mass="49213">MDFESSSQARFWMLNELTLSECRAKAAVVQPSTKKRARSFACGYRDRINENMGCSLEAKSRRMMPLDQETLVHFHAHQIQRLIGPNAIFPELQRSSSVLSTAIMLFRRFYLSNSIVDFHPRAMAAASALLAVKVDCEPFLEIDVLSHATSVISIKARSARVCRDELKWVSVQEIEHAEMDLMKGLEYRLRCHHPYGAIKRLSEEMAEILRDTRPQETERYGYRSSWSNSSELYKEELLETLCDRAIAVAQSALVYSDVSFLYAPGKIAFAAVAIALEDFDHYSQLGPRMTEYLRMRFPHKKTTELSDFGSEVSRIIGAISSAPGIDIKHFSIRPNSRHSMAMQMHAMELRRVFSLVARLRECIKRDEAKQKRHFAPCTVEPSPKRRRLSFCVPSGNEGKFYADPIEPARVTPVQTPAYSEERMLYYSTFV</sequence>
<protein>
    <recommendedName>
        <fullName evidence="3">Cyclin-like domain-containing protein</fullName>
    </recommendedName>
</protein>
<dbReference type="PANTHER" id="PTHR10026">
    <property type="entry name" value="CYCLIN"/>
    <property type="match status" value="1"/>
</dbReference>
<dbReference type="AlphaFoldDB" id="A0AAD2FQC8"/>
<dbReference type="GO" id="GO:0016538">
    <property type="term" value="F:cyclin-dependent protein serine/threonine kinase regulator activity"/>
    <property type="evidence" value="ECO:0007669"/>
    <property type="project" value="InterPro"/>
</dbReference>
<evidence type="ECO:0008006" key="3">
    <source>
        <dbReference type="Google" id="ProtNLM"/>
    </source>
</evidence>
<dbReference type="GO" id="GO:0006357">
    <property type="term" value="P:regulation of transcription by RNA polymerase II"/>
    <property type="evidence" value="ECO:0007669"/>
    <property type="project" value="InterPro"/>
</dbReference>
<dbReference type="Proteomes" id="UP001295423">
    <property type="component" value="Unassembled WGS sequence"/>
</dbReference>
<accession>A0AAD2FQC8</accession>
<gene>
    <name evidence="1" type="ORF">CYCCA115_LOCUS12096</name>
</gene>
<dbReference type="InterPro" id="IPR036915">
    <property type="entry name" value="Cyclin-like_sf"/>
</dbReference>
<proteinExistence type="predicted"/>
<dbReference type="InterPro" id="IPR043198">
    <property type="entry name" value="Cyclin/Ssn8"/>
</dbReference>
<dbReference type="EMBL" id="CAKOGP040001758">
    <property type="protein sequence ID" value="CAJ1949442.1"/>
    <property type="molecule type" value="Genomic_DNA"/>
</dbReference>
<name>A0AAD2FQC8_9STRA</name>
<keyword evidence="2" id="KW-1185">Reference proteome</keyword>